<dbReference type="OrthoDB" id="9810614at2"/>
<dbReference type="PANTHER" id="PTHR23521">
    <property type="entry name" value="TRANSPORTER MFS SUPERFAMILY"/>
    <property type="match status" value="1"/>
</dbReference>
<gene>
    <name evidence="7" type="ORF">BV394_14100</name>
</gene>
<dbReference type="InterPro" id="IPR011701">
    <property type="entry name" value="MFS"/>
</dbReference>
<evidence type="ECO:0000256" key="4">
    <source>
        <dbReference type="ARBA" id="ARBA00023136"/>
    </source>
</evidence>
<sequence length="449" mass="47360">MLSVIRSSWALLLGLGLLMVGNGLQGTLLGVRGSLEGFSTFQMSLVMAGYFLGFLGGSQLTPELIRRVGHVRVFAALASFISAVLIMYPLVANPIAWTLLRVLIGFCFSGVYVTAESWLNNASTNENRGKALSLYMVVQMTGIVAAQGILTLGDPSGFVLFIVPSVLVSVAFAPILLSVSPVPPFETAKPLSIRRLFNVSPLGCVGVFLLGGVFSGLFGMSAVYGSQAGMTVNQISLFVAAIYVGGLMLQFPIGWLSDRMDRRRLILGSAALAALTSVVAVMFESYFPVLLIVSFVIGGMANPLYALLIAYTNDYLEYEEMAAASGGLVFINGIGAITGPLATGWIMSLFGPSGFFVFQGVLMALLAAYALYRMTQRPAPTVEDTGVYTPILPTATAVAAEVAQEYAIDTAIEVAEAEADAEERAAASDEGLSATPAPQSPVRPAPQND</sequence>
<comment type="subcellular location">
    <subcellularLocation>
        <location evidence="1">Membrane</location>
    </subcellularLocation>
</comment>
<dbReference type="InterPro" id="IPR020846">
    <property type="entry name" value="MFS_dom"/>
</dbReference>
<dbReference type="Gene3D" id="1.20.1250.20">
    <property type="entry name" value="MFS general substrate transporter like domains"/>
    <property type="match status" value="2"/>
</dbReference>
<keyword evidence="2 6" id="KW-0812">Transmembrane</keyword>
<dbReference type="Proteomes" id="UP000187266">
    <property type="component" value="Chromosome"/>
</dbReference>
<feature type="transmembrane region" description="Helical" evidence="6">
    <location>
        <begin position="199"/>
        <end position="223"/>
    </location>
</feature>
<dbReference type="EMBL" id="CP019124">
    <property type="protein sequence ID" value="APX90705.1"/>
    <property type="molecule type" value="Genomic_DNA"/>
</dbReference>
<dbReference type="InterPro" id="IPR036259">
    <property type="entry name" value="MFS_trans_sf"/>
</dbReference>
<feature type="transmembrane region" description="Helical" evidence="6">
    <location>
        <begin position="97"/>
        <end position="119"/>
    </location>
</feature>
<dbReference type="PROSITE" id="PS50850">
    <property type="entry name" value="MFS"/>
    <property type="match status" value="1"/>
</dbReference>
<evidence type="ECO:0000256" key="6">
    <source>
        <dbReference type="SAM" id="Phobius"/>
    </source>
</evidence>
<dbReference type="PANTHER" id="PTHR23521:SF3">
    <property type="entry name" value="MFS TRANSPORTER"/>
    <property type="match status" value="1"/>
</dbReference>
<feature type="region of interest" description="Disordered" evidence="5">
    <location>
        <begin position="419"/>
        <end position="449"/>
    </location>
</feature>
<reference evidence="7 8" key="1">
    <citation type="submission" date="2017-01" db="EMBL/GenBank/DDBJ databases">
        <title>Genomic analysis of Xuhuaishuia manganoxidans DY6-4.</title>
        <authorList>
            <person name="Wang X."/>
        </authorList>
    </citation>
    <scope>NUCLEOTIDE SEQUENCE [LARGE SCALE GENOMIC DNA]</scope>
    <source>
        <strain evidence="7 8">DY6-4</strain>
    </source>
</reference>
<dbReference type="InterPro" id="IPR005828">
    <property type="entry name" value="MFS_sugar_transport-like"/>
</dbReference>
<dbReference type="RefSeq" id="WP_076980722.1">
    <property type="nucleotide sequence ID" value="NZ_CP019124.1"/>
</dbReference>
<keyword evidence="4 6" id="KW-0472">Membrane</keyword>
<feature type="transmembrane region" description="Helical" evidence="6">
    <location>
        <begin position="323"/>
        <end position="347"/>
    </location>
</feature>
<feature type="transmembrane region" description="Helical" evidence="6">
    <location>
        <begin position="41"/>
        <end position="61"/>
    </location>
</feature>
<feature type="transmembrane region" description="Helical" evidence="6">
    <location>
        <begin position="265"/>
        <end position="283"/>
    </location>
</feature>
<dbReference type="GO" id="GO:0022857">
    <property type="term" value="F:transmembrane transporter activity"/>
    <property type="evidence" value="ECO:0007669"/>
    <property type="project" value="InterPro"/>
</dbReference>
<feature type="transmembrane region" description="Helical" evidence="6">
    <location>
        <begin position="73"/>
        <end position="91"/>
    </location>
</feature>
<feature type="transmembrane region" description="Helical" evidence="6">
    <location>
        <begin position="158"/>
        <end position="179"/>
    </location>
</feature>
<dbReference type="Pfam" id="PF07690">
    <property type="entry name" value="MFS_1"/>
    <property type="match status" value="1"/>
</dbReference>
<proteinExistence type="predicted"/>
<dbReference type="InterPro" id="IPR047200">
    <property type="entry name" value="MFS_YcaD-like"/>
</dbReference>
<name>A0A1U7DLA8_9RHOB</name>
<evidence type="ECO:0000313" key="8">
    <source>
        <dbReference type="Proteomes" id="UP000187266"/>
    </source>
</evidence>
<accession>A0A1U7DLA8</accession>
<evidence type="ECO:0000256" key="5">
    <source>
        <dbReference type="SAM" id="MobiDB-lite"/>
    </source>
</evidence>
<evidence type="ECO:0000256" key="1">
    <source>
        <dbReference type="ARBA" id="ARBA00004370"/>
    </source>
</evidence>
<dbReference type="SUPFAM" id="SSF103473">
    <property type="entry name" value="MFS general substrate transporter"/>
    <property type="match status" value="1"/>
</dbReference>
<dbReference type="GO" id="GO:0005886">
    <property type="term" value="C:plasma membrane"/>
    <property type="evidence" value="ECO:0007669"/>
    <property type="project" value="TreeGrafter"/>
</dbReference>
<dbReference type="AlphaFoldDB" id="A0A1U7DLA8"/>
<evidence type="ECO:0000256" key="2">
    <source>
        <dbReference type="ARBA" id="ARBA00022692"/>
    </source>
</evidence>
<evidence type="ECO:0000256" key="3">
    <source>
        <dbReference type="ARBA" id="ARBA00022989"/>
    </source>
</evidence>
<keyword evidence="8" id="KW-1185">Reference proteome</keyword>
<keyword evidence="3 6" id="KW-1133">Transmembrane helix</keyword>
<dbReference type="CDD" id="cd17477">
    <property type="entry name" value="MFS_YcaD_like"/>
    <property type="match status" value="1"/>
</dbReference>
<protein>
    <submittedName>
        <fullName evidence="7">MFS transporter</fullName>
    </submittedName>
</protein>
<evidence type="ECO:0000313" key="7">
    <source>
        <dbReference type="EMBL" id="APX90705.1"/>
    </source>
</evidence>
<dbReference type="STRING" id="1267768.BV394_14100"/>
<feature type="compositionally biased region" description="Pro residues" evidence="5">
    <location>
        <begin position="438"/>
        <end position="449"/>
    </location>
</feature>
<feature type="transmembrane region" description="Helical" evidence="6">
    <location>
        <begin position="353"/>
        <end position="372"/>
    </location>
</feature>
<feature type="transmembrane region" description="Helical" evidence="6">
    <location>
        <begin position="289"/>
        <end position="311"/>
    </location>
</feature>
<dbReference type="Pfam" id="PF00083">
    <property type="entry name" value="Sugar_tr"/>
    <property type="match status" value="1"/>
</dbReference>
<organism evidence="7 8">
    <name type="scientific">Brevirhabdus pacifica</name>
    <dbReference type="NCBI Taxonomy" id="1267768"/>
    <lineage>
        <taxon>Bacteria</taxon>
        <taxon>Pseudomonadati</taxon>
        <taxon>Pseudomonadota</taxon>
        <taxon>Alphaproteobacteria</taxon>
        <taxon>Rhodobacterales</taxon>
        <taxon>Paracoccaceae</taxon>
        <taxon>Brevirhabdus</taxon>
    </lineage>
</organism>
<accession>A0A2M9DBR1</accession>
<feature type="transmembrane region" description="Helical" evidence="6">
    <location>
        <begin position="235"/>
        <end position="253"/>
    </location>
</feature>
<feature type="transmembrane region" description="Helical" evidence="6">
    <location>
        <begin position="131"/>
        <end position="152"/>
    </location>
</feature>